<accession>A0A2P2J9R7</accession>
<evidence type="ECO:0000256" key="3">
    <source>
        <dbReference type="ARBA" id="ARBA00025428"/>
    </source>
</evidence>
<dbReference type="Gene3D" id="3.10.690.10">
    <property type="entry name" value="Bifunctional nuclease domain"/>
    <property type="match status" value="1"/>
</dbReference>
<evidence type="ECO:0000313" key="6">
    <source>
        <dbReference type="EMBL" id="MBW90209.1"/>
    </source>
</evidence>
<dbReference type="AlphaFoldDB" id="A0A2P2J9R7"/>
<feature type="chain" id="PRO_5015084967" evidence="4">
    <location>
        <begin position="20"/>
        <end position="357"/>
    </location>
</feature>
<dbReference type="Pfam" id="PF02577">
    <property type="entry name" value="BFN_dom"/>
    <property type="match status" value="1"/>
</dbReference>
<dbReference type="PROSITE" id="PS51658">
    <property type="entry name" value="BFN"/>
    <property type="match status" value="1"/>
</dbReference>
<evidence type="ECO:0000256" key="2">
    <source>
        <dbReference type="ARBA" id="ARBA00022722"/>
    </source>
</evidence>
<keyword evidence="2" id="KW-0378">Hydrolase</keyword>
<dbReference type="GO" id="GO:0030891">
    <property type="term" value="C:VCB complex"/>
    <property type="evidence" value="ECO:0007669"/>
    <property type="project" value="TreeGrafter"/>
</dbReference>
<dbReference type="PANTHER" id="PTHR15160">
    <property type="entry name" value="VON HIPPEL-LINDAU PROTEIN"/>
    <property type="match status" value="1"/>
</dbReference>
<name>A0A2P2J9R7_RHIMU</name>
<dbReference type="SUPFAM" id="SSF103256">
    <property type="entry name" value="Hypothetical protein TM0160"/>
    <property type="match status" value="1"/>
</dbReference>
<dbReference type="InterPro" id="IPR003729">
    <property type="entry name" value="Bi_nuclease_dom"/>
</dbReference>
<feature type="signal peptide" evidence="4">
    <location>
        <begin position="1"/>
        <end position="19"/>
    </location>
</feature>
<comment type="similarity">
    <text evidence="1">Belongs to the bifunctional nuclease family.</text>
</comment>
<protein>
    <submittedName>
        <fullName evidence="6">Uncharacterized protein MANES_02G110900</fullName>
    </submittedName>
</protein>
<dbReference type="PANTHER" id="PTHR15160:SF1">
    <property type="entry name" value="VON HIPPEL-LINDAU DISEASE TUMOR SUPPRESSOR"/>
    <property type="match status" value="1"/>
</dbReference>
<comment type="function">
    <text evidence="3">Bifunctional nuclease with both RNase and DNase activities. Involved in basal defense response. Participates in abscisic acid-derived callose deposition following infection by a necrotrophic pathogen.</text>
</comment>
<dbReference type="EMBL" id="GGEC01009725">
    <property type="protein sequence ID" value="MBW90208.1"/>
    <property type="molecule type" value="Transcribed_RNA"/>
</dbReference>
<evidence type="ECO:0000259" key="5">
    <source>
        <dbReference type="PROSITE" id="PS51658"/>
    </source>
</evidence>
<evidence type="ECO:0000256" key="4">
    <source>
        <dbReference type="SAM" id="SignalP"/>
    </source>
</evidence>
<organism evidence="6">
    <name type="scientific">Rhizophora mucronata</name>
    <name type="common">Asiatic mangrove</name>
    <dbReference type="NCBI Taxonomy" id="61149"/>
    <lineage>
        <taxon>Eukaryota</taxon>
        <taxon>Viridiplantae</taxon>
        <taxon>Streptophyta</taxon>
        <taxon>Embryophyta</taxon>
        <taxon>Tracheophyta</taxon>
        <taxon>Spermatophyta</taxon>
        <taxon>Magnoliopsida</taxon>
        <taxon>eudicotyledons</taxon>
        <taxon>Gunneridae</taxon>
        <taxon>Pentapetalae</taxon>
        <taxon>rosids</taxon>
        <taxon>fabids</taxon>
        <taxon>Malpighiales</taxon>
        <taxon>Rhizophoraceae</taxon>
        <taxon>Rhizophora</taxon>
    </lineage>
</organism>
<evidence type="ECO:0000256" key="1">
    <source>
        <dbReference type="ARBA" id="ARBA00009095"/>
    </source>
</evidence>
<sequence>MKFNFNFLWAPLSLARSLARSVSQNLQPLSKQRMLGTQFLVCTASSFKALTDRWNVTSSSCSTVAPYFSVGLGCCKSTRCRFGPKAKPILISCKSSRRGNSSGGRFSDLHDDDPDRHDYLQASLLISETLTHHRIWRQGFSEEMRFRAKGSRQLPDMSLIRHDEFLRRFDSPTIFLKISCDGDFLLPVIVGEFAIETLVDSLKGVNDGDCPDQFLLVKNIVETLGYEVKMVRITEGVSSMYFARLYFSRQGENGVLSVDVQLSDAINVAHRFKVPIYVNKQIVLTDAIKIGYGMGRGHGSKPTYDVSLDSAADGPDMLNQELDLIRNMNLAVKEERYNDAAMWRDKIIEFRKSRHEH</sequence>
<keyword evidence="4" id="KW-0732">Signal</keyword>
<reference evidence="6" key="1">
    <citation type="submission" date="2018-02" db="EMBL/GenBank/DDBJ databases">
        <title>Rhizophora mucronata_Transcriptome.</title>
        <authorList>
            <person name="Meera S.P."/>
            <person name="Sreeshan A."/>
            <person name="Augustine A."/>
        </authorList>
    </citation>
    <scope>NUCLEOTIDE SEQUENCE</scope>
    <source>
        <tissue evidence="6">Leaf</tissue>
    </source>
</reference>
<dbReference type="EMBL" id="GGEC01009726">
    <property type="protein sequence ID" value="MBW90209.1"/>
    <property type="molecule type" value="Transcribed_RNA"/>
</dbReference>
<dbReference type="InterPro" id="IPR036104">
    <property type="entry name" value="BFN_sf"/>
</dbReference>
<dbReference type="GO" id="GO:0004518">
    <property type="term" value="F:nuclease activity"/>
    <property type="evidence" value="ECO:0007669"/>
    <property type="project" value="UniProtKB-UniRule"/>
</dbReference>
<feature type="domain" description="BFN" evidence="5">
    <location>
        <begin position="154"/>
        <end position="290"/>
    </location>
</feature>
<dbReference type="GO" id="GO:0005634">
    <property type="term" value="C:nucleus"/>
    <property type="evidence" value="ECO:0007669"/>
    <property type="project" value="TreeGrafter"/>
</dbReference>
<dbReference type="GO" id="GO:0016567">
    <property type="term" value="P:protein ubiquitination"/>
    <property type="evidence" value="ECO:0007669"/>
    <property type="project" value="TreeGrafter"/>
</dbReference>
<keyword evidence="2" id="KW-0540">Nuclease</keyword>
<proteinExistence type="inferred from homology"/>